<dbReference type="InterPro" id="IPR001036">
    <property type="entry name" value="Acrflvin-R"/>
</dbReference>
<dbReference type="EMBL" id="UOFT01000028">
    <property type="protein sequence ID" value="VAW92820.1"/>
    <property type="molecule type" value="Genomic_DNA"/>
</dbReference>
<dbReference type="SUPFAM" id="SSF82866">
    <property type="entry name" value="Multidrug efflux transporter AcrB transmembrane domain"/>
    <property type="match status" value="1"/>
</dbReference>
<organism evidence="2">
    <name type="scientific">hydrothermal vent metagenome</name>
    <dbReference type="NCBI Taxonomy" id="652676"/>
    <lineage>
        <taxon>unclassified sequences</taxon>
        <taxon>metagenomes</taxon>
        <taxon>ecological metagenomes</taxon>
    </lineage>
</organism>
<gene>
    <name evidence="2" type="ORF">MNBD_GAMMA23-381</name>
</gene>
<keyword evidence="1" id="KW-1133">Transmembrane helix</keyword>
<sequence>LFTIIGVTFGVWFTELLGWLIDIPFDLSKLALWFSNIPFKIQTSMPFRLGLIMLIGIVVNNAIVLIEQIEIGREKGLLINEAILKAAQLRLRPILMTTLTTVVGMLPLAIGLGSGSELLQPLAMVIVWGLLFSSLVSLVIVPAIYKLLHRQNATSA</sequence>
<protein>
    <submittedName>
        <fullName evidence="2">Cobalt-zinc-cadmium resistance protein CzcA Cation efflux system protein CusA</fullName>
    </submittedName>
</protein>
<dbReference type="PANTHER" id="PTHR32063">
    <property type="match status" value="1"/>
</dbReference>
<dbReference type="Gene3D" id="1.20.1640.10">
    <property type="entry name" value="Multidrug efflux transporter AcrB transmembrane domain"/>
    <property type="match status" value="1"/>
</dbReference>
<feature type="transmembrane region" description="Helical" evidence="1">
    <location>
        <begin position="94"/>
        <end position="113"/>
    </location>
</feature>
<accession>A0A3B0ZUD0</accession>
<feature type="transmembrane region" description="Helical" evidence="1">
    <location>
        <begin position="7"/>
        <end position="25"/>
    </location>
</feature>
<dbReference type="PRINTS" id="PR00702">
    <property type="entry name" value="ACRIFLAVINRP"/>
</dbReference>
<proteinExistence type="predicted"/>
<evidence type="ECO:0000313" key="2">
    <source>
        <dbReference type="EMBL" id="VAW92820.1"/>
    </source>
</evidence>
<evidence type="ECO:0000256" key="1">
    <source>
        <dbReference type="SAM" id="Phobius"/>
    </source>
</evidence>
<dbReference type="PANTHER" id="PTHR32063:SF0">
    <property type="entry name" value="SWARMING MOTILITY PROTEIN SWRC"/>
    <property type="match status" value="1"/>
</dbReference>
<keyword evidence="1" id="KW-0472">Membrane</keyword>
<feature type="transmembrane region" description="Helical" evidence="1">
    <location>
        <begin position="45"/>
        <end position="66"/>
    </location>
</feature>
<dbReference type="Pfam" id="PF00873">
    <property type="entry name" value="ACR_tran"/>
    <property type="match status" value="1"/>
</dbReference>
<name>A0A3B0ZUD0_9ZZZZ</name>
<dbReference type="AlphaFoldDB" id="A0A3B0ZUD0"/>
<keyword evidence="1" id="KW-0812">Transmembrane</keyword>
<dbReference type="GO" id="GO:0005886">
    <property type="term" value="C:plasma membrane"/>
    <property type="evidence" value="ECO:0007669"/>
    <property type="project" value="TreeGrafter"/>
</dbReference>
<feature type="transmembrane region" description="Helical" evidence="1">
    <location>
        <begin position="125"/>
        <end position="145"/>
    </location>
</feature>
<dbReference type="GO" id="GO:0042910">
    <property type="term" value="F:xenobiotic transmembrane transporter activity"/>
    <property type="evidence" value="ECO:0007669"/>
    <property type="project" value="TreeGrafter"/>
</dbReference>
<reference evidence="2" key="1">
    <citation type="submission" date="2018-06" db="EMBL/GenBank/DDBJ databases">
        <authorList>
            <person name="Zhirakovskaya E."/>
        </authorList>
    </citation>
    <scope>NUCLEOTIDE SEQUENCE</scope>
</reference>
<feature type="non-terminal residue" evidence="2">
    <location>
        <position position="1"/>
    </location>
</feature>